<feature type="signal peptide" evidence="1">
    <location>
        <begin position="1"/>
        <end position="25"/>
    </location>
</feature>
<keyword evidence="1" id="KW-0732">Signal</keyword>
<dbReference type="InterPro" id="IPR052514">
    <property type="entry name" value="SAM-dependent_MTase"/>
</dbReference>
<name>A0A8B6C1Y3_MYTGA</name>
<dbReference type="InterPro" id="IPR029063">
    <property type="entry name" value="SAM-dependent_MTases_sf"/>
</dbReference>
<dbReference type="NCBIfam" id="TIGR01444">
    <property type="entry name" value="fkbM_fam"/>
    <property type="match status" value="1"/>
</dbReference>
<dbReference type="SUPFAM" id="SSF53335">
    <property type="entry name" value="S-adenosyl-L-methionine-dependent methyltransferases"/>
    <property type="match status" value="1"/>
</dbReference>
<sequence length="318" mass="36530">MRSNDQKKLLFKIILLLVFLWLVKAFIRTATPKHRGPFPDFIYEERDTFGRVITRDMRGWVIDEYLCDGKITDDFVLAHLNNPPNTPIYVYPMEIDEYVSSDIIMTGQYESQNVKTMIQYMKRFPNAVFLDLGAFVGSYSIAIAALGYKVVAVECLKSSVKRLYASMKEAGVSDRMSIIHNAISDIHERAVVETAPGNLGLTYVVQGKSEGTETVDVIVLDDFLEIFQFKQAIIKMDVHQYEDMVLNGANKFFKQVNVEAVLMEFVHHRADTFDNDGKFIINFMESHGFEPDVPANIKQDYKKWTKSEILFKRSKPFS</sequence>
<accession>A0A8B6C1Y3</accession>
<gene>
    <name evidence="3" type="ORF">MGAL_10B053181</name>
</gene>
<dbReference type="AlphaFoldDB" id="A0A8B6C1Y3"/>
<dbReference type="Proteomes" id="UP000596742">
    <property type="component" value="Unassembled WGS sequence"/>
</dbReference>
<evidence type="ECO:0000256" key="1">
    <source>
        <dbReference type="SAM" id="SignalP"/>
    </source>
</evidence>
<dbReference type="PANTHER" id="PTHR34203">
    <property type="entry name" value="METHYLTRANSFERASE, FKBM FAMILY PROTEIN"/>
    <property type="match status" value="1"/>
</dbReference>
<evidence type="ECO:0000313" key="4">
    <source>
        <dbReference type="Proteomes" id="UP000596742"/>
    </source>
</evidence>
<proteinExistence type="predicted"/>
<dbReference type="Gene3D" id="3.40.50.150">
    <property type="entry name" value="Vaccinia Virus protein VP39"/>
    <property type="match status" value="1"/>
</dbReference>
<evidence type="ECO:0000259" key="2">
    <source>
        <dbReference type="Pfam" id="PF05050"/>
    </source>
</evidence>
<organism evidence="3 4">
    <name type="scientific">Mytilus galloprovincialis</name>
    <name type="common">Mediterranean mussel</name>
    <dbReference type="NCBI Taxonomy" id="29158"/>
    <lineage>
        <taxon>Eukaryota</taxon>
        <taxon>Metazoa</taxon>
        <taxon>Spiralia</taxon>
        <taxon>Lophotrochozoa</taxon>
        <taxon>Mollusca</taxon>
        <taxon>Bivalvia</taxon>
        <taxon>Autobranchia</taxon>
        <taxon>Pteriomorphia</taxon>
        <taxon>Mytilida</taxon>
        <taxon>Mytiloidea</taxon>
        <taxon>Mytilidae</taxon>
        <taxon>Mytilinae</taxon>
        <taxon>Mytilus</taxon>
    </lineage>
</organism>
<comment type="caution">
    <text evidence="3">The sequence shown here is derived from an EMBL/GenBank/DDBJ whole genome shotgun (WGS) entry which is preliminary data.</text>
</comment>
<dbReference type="OrthoDB" id="6065651at2759"/>
<dbReference type="EMBL" id="UYJE01000976">
    <property type="protein sequence ID" value="VDH98107.1"/>
    <property type="molecule type" value="Genomic_DNA"/>
</dbReference>
<feature type="domain" description="Methyltransferase FkbM" evidence="2">
    <location>
        <begin position="133"/>
        <end position="290"/>
    </location>
</feature>
<feature type="chain" id="PRO_5033063820" description="Methyltransferase FkbM domain-containing protein" evidence="1">
    <location>
        <begin position="26"/>
        <end position="318"/>
    </location>
</feature>
<evidence type="ECO:0000313" key="3">
    <source>
        <dbReference type="EMBL" id="VDH98107.1"/>
    </source>
</evidence>
<dbReference type="InterPro" id="IPR006342">
    <property type="entry name" value="FkbM_mtfrase"/>
</dbReference>
<dbReference type="PANTHER" id="PTHR34203:SF15">
    <property type="entry name" value="SLL1173 PROTEIN"/>
    <property type="match status" value="1"/>
</dbReference>
<protein>
    <recommendedName>
        <fullName evidence="2">Methyltransferase FkbM domain-containing protein</fullName>
    </recommendedName>
</protein>
<reference evidence="3" key="1">
    <citation type="submission" date="2018-11" db="EMBL/GenBank/DDBJ databases">
        <authorList>
            <person name="Alioto T."/>
            <person name="Alioto T."/>
        </authorList>
    </citation>
    <scope>NUCLEOTIDE SEQUENCE</scope>
</reference>
<keyword evidence="4" id="KW-1185">Reference proteome</keyword>
<dbReference type="Pfam" id="PF05050">
    <property type="entry name" value="Methyltransf_21"/>
    <property type="match status" value="1"/>
</dbReference>